<dbReference type="AlphaFoldDB" id="A0AAV7MWL3"/>
<organism evidence="2 3">
    <name type="scientific">Pleurodeles waltl</name>
    <name type="common">Iberian ribbed newt</name>
    <dbReference type="NCBI Taxonomy" id="8319"/>
    <lineage>
        <taxon>Eukaryota</taxon>
        <taxon>Metazoa</taxon>
        <taxon>Chordata</taxon>
        <taxon>Craniata</taxon>
        <taxon>Vertebrata</taxon>
        <taxon>Euteleostomi</taxon>
        <taxon>Amphibia</taxon>
        <taxon>Batrachia</taxon>
        <taxon>Caudata</taxon>
        <taxon>Salamandroidea</taxon>
        <taxon>Salamandridae</taxon>
        <taxon>Pleurodelinae</taxon>
        <taxon>Pleurodeles</taxon>
    </lineage>
</organism>
<feature type="region of interest" description="Disordered" evidence="1">
    <location>
        <begin position="83"/>
        <end position="111"/>
    </location>
</feature>
<protein>
    <submittedName>
        <fullName evidence="2">Uncharacterized protein</fullName>
    </submittedName>
</protein>
<evidence type="ECO:0000313" key="2">
    <source>
        <dbReference type="EMBL" id="KAJ1107756.1"/>
    </source>
</evidence>
<name>A0AAV7MWL3_PLEWA</name>
<evidence type="ECO:0000256" key="1">
    <source>
        <dbReference type="SAM" id="MobiDB-lite"/>
    </source>
</evidence>
<dbReference type="EMBL" id="JANPWB010000013">
    <property type="protein sequence ID" value="KAJ1107756.1"/>
    <property type="molecule type" value="Genomic_DNA"/>
</dbReference>
<reference evidence="2" key="1">
    <citation type="journal article" date="2022" name="bioRxiv">
        <title>Sequencing and chromosome-scale assembly of the giantPleurodeles waltlgenome.</title>
        <authorList>
            <person name="Brown T."/>
            <person name="Elewa A."/>
            <person name="Iarovenko S."/>
            <person name="Subramanian E."/>
            <person name="Araus A.J."/>
            <person name="Petzold A."/>
            <person name="Susuki M."/>
            <person name="Suzuki K.-i.T."/>
            <person name="Hayashi T."/>
            <person name="Toyoda A."/>
            <person name="Oliveira C."/>
            <person name="Osipova E."/>
            <person name="Leigh N.D."/>
            <person name="Simon A."/>
            <person name="Yun M.H."/>
        </authorList>
    </citation>
    <scope>NUCLEOTIDE SEQUENCE</scope>
    <source>
        <strain evidence="2">20211129_DDA</strain>
        <tissue evidence="2">Liver</tissue>
    </source>
</reference>
<accession>A0AAV7MWL3</accession>
<proteinExistence type="predicted"/>
<keyword evidence="3" id="KW-1185">Reference proteome</keyword>
<evidence type="ECO:0000313" key="3">
    <source>
        <dbReference type="Proteomes" id="UP001066276"/>
    </source>
</evidence>
<gene>
    <name evidence="2" type="ORF">NDU88_005145</name>
</gene>
<sequence length="122" mass="13642">METGGVRTMEQAHHMAKGQNKLDRPLLPLKEEHTRTCYRCGLENPHADMCPAMGHKCCKCNSDNHFVSVCMNGNVKVERSRSARPRAAECRQVEGRNRISSADSDTSSTRGTNECLYLMSDV</sequence>
<feature type="compositionally biased region" description="Polar residues" evidence="1">
    <location>
        <begin position="98"/>
        <end position="111"/>
    </location>
</feature>
<comment type="caution">
    <text evidence="2">The sequence shown here is derived from an EMBL/GenBank/DDBJ whole genome shotgun (WGS) entry which is preliminary data.</text>
</comment>
<dbReference type="Proteomes" id="UP001066276">
    <property type="component" value="Chromosome 9"/>
</dbReference>
<feature type="compositionally biased region" description="Basic and acidic residues" evidence="1">
    <location>
        <begin position="83"/>
        <end position="97"/>
    </location>
</feature>